<feature type="transmembrane region" description="Helical" evidence="2">
    <location>
        <begin position="164"/>
        <end position="185"/>
    </location>
</feature>
<dbReference type="OrthoDB" id="2953893at2759"/>
<keyword evidence="2" id="KW-1133">Transmembrane helix</keyword>
<dbReference type="PANTHER" id="PTHR40465:SF1">
    <property type="entry name" value="DUF6534 DOMAIN-CONTAINING PROTEIN"/>
    <property type="match status" value="1"/>
</dbReference>
<name>A0A1Y2J5D8_TRAC3</name>
<dbReference type="EMBL" id="KZ084086">
    <property type="protein sequence ID" value="OSD08625.1"/>
    <property type="molecule type" value="Genomic_DNA"/>
</dbReference>
<feature type="transmembrane region" description="Helical" evidence="2">
    <location>
        <begin position="205"/>
        <end position="227"/>
    </location>
</feature>
<evidence type="ECO:0000313" key="5">
    <source>
        <dbReference type="Proteomes" id="UP000193067"/>
    </source>
</evidence>
<sequence length="332" mass="36225">MAFPTPVIQTDVALLAGPQLFGHLFNYALFGVLSTQVYSYHISGWQDRTAIKALIYGLYLAEFLQLALATHDAVEVLGIGWGDRQALISPQWLWLESPVVGSLIAAAVQCFYAWRIYTLSKSVIMGSFICVIALMQTSAGIASGIMAYLGNDLVTLQQTIMKPLIVWLGGSAACDIIIAAFMLYFLSRSKKGLPSDTMLSRLIHLMVETGALTASAAILDLVLFLAFKHNNLHMTPAIMLSKLYTNALMMLFNNRARLREIRAAANSSNGQIWASGSEVHSTSAETGRPRSQAPPFATQPIALRSLKFAAETGDCDNDVNRVEDMQKTSITV</sequence>
<organism evidence="4 5">
    <name type="scientific">Trametes coccinea (strain BRFM310)</name>
    <name type="common">Pycnoporus coccineus</name>
    <dbReference type="NCBI Taxonomy" id="1353009"/>
    <lineage>
        <taxon>Eukaryota</taxon>
        <taxon>Fungi</taxon>
        <taxon>Dikarya</taxon>
        <taxon>Basidiomycota</taxon>
        <taxon>Agaricomycotina</taxon>
        <taxon>Agaricomycetes</taxon>
        <taxon>Polyporales</taxon>
        <taxon>Polyporaceae</taxon>
        <taxon>Trametes</taxon>
    </lineage>
</organism>
<feature type="compositionally biased region" description="Polar residues" evidence="1">
    <location>
        <begin position="276"/>
        <end position="285"/>
    </location>
</feature>
<dbReference type="Proteomes" id="UP000193067">
    <property type="component" value="Unassembled WGS sequence"/>
</dbReference>
<dbReference type="AlphaFoldDB" id="A0A1Y2J5D8"/>
<dbReference type="Pfam" id="PF20152">
    <property type="entry name" value="DUF6534"/>
    <property type="match status" value="1"/>
</dbReference>
<reference evidence="4 5" key="1">
    <citation type="journal article" date="2015" name="Biotechnol. Biofuels">
        <title>Enhanced degradation of softwood versus hardwood by the white-rot fungus Pycnoporus coccineus.</title>
        <authorList>
            <person name="Couturier M."/>
            <person name="Navarro D."/>
            <person name="Chevret D."/>
            <person name="Henrissat B."/>
            <person name="Piumi F."/>
            <person name="Ruiz-Duenas F.J."/>
            <person name="Martinez A.T."/>
            <person name="Grigoriev I.V."/>
            <person name="Riley R."/>
            <person name="Lipzen A."/>
            <person name="Berrin J.G."/>
            <person name="Master E.R."/>
            <person name="Rosso M.N."/>
        </authorList>
    </citation>
    <scope>NUCLEOTIDE SEQUENCE [LARGE SCALE GENOMIC DNA]</scope>
    <source>
        <strain evidence="4 5">BRFM310</strain>
    </source>
</reference>
<keyword evidence="2" id="KW-0812">Transmembrane</keyword>
<feature type="transmembrane region" description="Helical" evidence="2">
    <location>
        <begin position="126"/>
        <end position="149"/>
    </location>
</feature>
<feature type="region of interest" description="Disordered" evidence="1">
    <location>
        <begin position="276"/>
        <end position="296"/>
    </location>
</feature>
<proteinExistence type="predicted"/>
<feature type="transmembrane region" description="Helical" evidence="2">
    <location>
        <begin position="20"/>
        <end position="41"/>
    </location>
</feature>
<evidence type="ECO:0000256" key="2">
    <source>
        <dbReference type="SAM" id="Phobius"/>
    </source>
</evidence>
<keyword evidence="2" id="KW-0472">Membrane</keyword>
<feature type="transmembrane region" description="Helical" evidence="2">
    <location>
        <begin position="91"/>
        <end position="114"/>
    </location>
</feature>
<dbReference type="InterPro" id="IPR045339">
    <property type="entry name" value="DUF6534"/>
</dbReference>
<evidence type="ECO:0000313" key="4">
    <source>
        <dbReference type="EMBL" id="OSD08625.1"/>
    </source>
</evidence>
<accession>A0A1Y2J5D8</accession>
<dbReference type="STRING" id="1353009.A0A1Y2J5D8"/>
<gene>
    <name evidence="4" type="ORF">PYCCODRAFT_39406</name>
</gene>
<keyword evidence="5" id="KW-1185">Reference proteome</keyword>
<evidence type="ECO:0000256" key="1">
    <source>
        <dbReference type="SAM" id="MobiDB-lite"/>
    </source>
</evidence>
<protein>
    <recommendedName>
        <fullName evidence="3">DUF6534 domain-containing protein</fullName>
    </recommendedName>
</protein>
<dbReference type="PANTHER" id="PTHR40465">
    <property type="entry name" value="CHROMOSOME 1, WHOLE GENOME SHOTGUN SEQUENCE"/>
    <property type="match status" value="1"/>
</dbReference>
<feature type="transmembrane region" description="Helical" evidence="2">
    <location>
        <begin position="53"/>
        <end position="71"/>
    </location>
</feature>
<feature type="domain" description="DUF6534" evidence="3">
    <location>
        <begin position="171"/>
        <end position="256"/>
    </location>
</feature>
<feature type="transmembrane region" description="Helical" evidence="2">
    <location>
        <begin position="233"/>
        <end position="252"/>
    </location>
</feature>
<evidence type="ECO:0000259" key="3">
    <source>
        <dbReference type="Pfam" id="PF20152"/>
    </source>
</evidence>